<gene>
    <name evidence="5" type="ORF">J5Y06_15590</name>
</gene>
<protein>
    <submittedName>
        <fullName evidence="5">Imelysin family protein</fullName>
    </submittedName>
</protein>
<dbReference type="InterPro" id="IPR018976">
    <property type="entry name" value="Imelysin-like"/>
</dbReference>
<dbReference type="CDD" id="cd14659">
    <property type="entry name" value="Imelysin-like_IPPA"/>
    <property type="match status" value="1"/>
</dbReference>
<evidence type="ECO:0000256" key="1">
    <source>
        <dbReference type="ARBA" id="ARBA00004196"/>
    </source>
</evidence>
<name>A0A8J7R598_9HYPH</name>
<comment type="caution">
    <text evidence="5">The sequence shown here is derived from an EMBL/GenBank/DDBJ whole genome shotgun (WGS) entry which is preliminary data.</text>
</comment>
<keyword evidence="6" id="KW-1185">Reference proteome</keyword>
<evidence type="ECO:0000313" key="5">
    <source>
        <dbReference type="EMBL" id="MBP0440080.1"/>
    </source>
</evidence>
<dbReference type="Pfam" id="PF09375">
    <property type="entry name" value="Peptidase_M75"/>
    <property type="match status" value="1"/>
</dbReference>
<evidence type="ECO:0000256" key="3">
    <source>
        <dbReference type="SAM" id="SignalP"/>
    </source>
</evidence>
<accession>A0A8J7R598</accession>
<comment type="subcellular location">
    <subcellularLocation>
        <location evidence="1">Cell envelope</location>
    </subcellularLocation>
</comment>
<dbReference type="GO" id="GO:0030313">
    <property type="term" value="C:cell envelope"/>
    <property type="evidence" value="ECO:0007669"/>
    <property type="project" value="UniProtKB-SubCell"/>
</dbReference>
<keyword evidence="2 3" id="KW-0732">Signal</keyword>
<dbReference type="InterPro" id="IPR038352">
    <property type="entry name" value="Imelysin_sf"/>
</dbReference>
<feature type="signal peptide" evidence="3">
    <location>
        <begin position="1"/>
        <end position="19"/>
    </location>
</feature>
<dbReference type="Proteomes" id="UP000666240">
    <property type="component" value="Unassembled WGS sequence"/>
</dbReference>
<evidence type="ECO:0000256" key="2">
    <source>
        <dbReference type="ARBA" id="ARBA00022729"/>
    </source>
</evidence>
<evidence type="ECO:0000313" key="6">
    <source>
        <dbReference type="Proteomes" id="UP000666240"/>
    </source>
</evidence>
<evidence type="ECO:0000259" key="4">
    <source>
        <dbReference type="Pfam" id="PF09375"/>
    </source>
</evidence>
<dbReference type="Gene3D" id="1.20.1420.20">
    <property type="entry name" value="M75 peptidase, HXXE motif"/>
    <property type="match status" value="1"/>
</dbReference>
<dbReference type="PROSITE" id="PS51257">
    <property type="entry name" value="PROKAR_LIPOPROTEIN"/>
    <property type="match status" value="1"/>
</dbReference>
<sequence length="352" mass="37272">MRKFLLLLIPALLSCPAVAQEGPGAQISLAFARPAFDALVEAADHAETTIGSLCEAPSQPALDAARDAFGGLVTTWGRASVLRFGPLAANNRFERLFFWPDPRGTTLKQVQGLLVEENEAATTAASLADGSVARQGLPALEVVLFGAGAEELTATGGGFRCRLGHAIAATIEDVAQDVLAGWAPSQPFAQSFIAPDGSSAPYRSASEVKGEIIKALTTVFQFVHAAELRPALGEKPDKARGKRAPFWRSDLTFELVVAQLQGARDLLEQAGFTEALPKDHRWIADSILFELNTALGALRSIDIPPEHAFEDQNARGKINLADLAVEHAGQQVSEQLAGALGLSMGFNALDGD</sequence>
<organism evidence="5 6">
    <name type="scientific">Tianweitania sediminis</name>
    <dbReference type="NCBI Taxonomy" id="1502156"/>
    <lineage>
        <taxon>Bacteria</taxon>
        <taxon>Pseudomonadati</taxon>
        <taxon>Pseudomonadota</taxon>
        <taxon>Alphaproteobacteria</taxon>
        <taxon>Hyphomicrobiales</taxon>
        <taxon>Phyllobacteriaceae</taxon>
        <taxon>Tianweitania</taxon>
    </lineage>
</organism>
<dbReference type="EMBL" id="JAGIYY010000005">
    <property type="protein sequence ID" value="MBP0440080.1"/>
    <property type="molecule type" value="Genomic_DNA"/>
</dbReference>
<dbReference type="AlphaFoldDB" id="A0A8J7R598"/>
<reference evidence="5" key="1">
    <citation type="submission" date="2021-03" db="EMBL/GenBank/DDBJ databases">
        <title>Genome sequencing and assembly of Tianweitania sediminis.</title>
        <authorList>
            <person name="Chhetri G."/>
        </authorList>
    </citation>
    <scope>NUCLEOTIDE SEQUENCE</scope>
    <source>
        <strain evidence="5">Z8</strain>
    </source>
</reference>
<feature type="domain" description="Imelysin-like" evidence="4">
    <location>
        <begin position="32"/>
        <end position="327"/>
    </location>
</feature>
<proteinExistence type="predicted"/>
<feature type="chain" id="PRO_5035308238" evidence="3">
    <location>
        <begin position="20"/>
        <end position="352"/>
    </location>
</feature>
<dbReference type="InterPro" id="IPR034984">
    <property type="entry name" value="Imelysin-like_IPPA"/>
</dbReference>
<dbReference type="RefSeq" id="WP_209336115.1">
    <property type="nucleotide sequence ID" value="NZ_JAGIYY010000005.1"/>
</dbReference>